<reference evidence="2 3" key="1">
    <citation type="submission" date="2015-11" db="EMBL/GenBank/DDBJ databases">
        <authorList>
            <person name="Zhang Y."/>
            <person name="Guo Z."/>
        </authorList>
    </citation>
    <scope>NUCLEOTIDE SEQUENCE [LARGE SCALE GENOMIC DNA]</scope>
    <source>
        <strain evidence="2 3">YFY001</strain>
    </source>
</reference>
<dbReference type="PANTHER" id="PTHR42924:SF3">
    <property type="entry name" value="POLYMERASE_HISTIDINOL PHOSPHATASE N-TERMINAL DOMAIN-CONTAINING PROTEIN"/>
    <property type="match status" value="1"/>
</dbReference>
<dbReference type="InterPro" id="IPR052018">
    <property type="entry name" value="PHP_domain"/>
</dbReference>
<gene>
    <name evidence="2" type="ORF">ASJ30_14505</name>
</gene>
<dbReference type="Gene3D" id="3.20.20.140">
    <property type="entry name" value="Metal-dependent hydrolases"/>
    <property type="match status" value="1"/>
</dbReference>
<evidence type="ECO:0000313" key="3">
    <source>
        <dbReference type="Proteomes" id="UP000182938"/>
    </source>
</evidence>
<dbReference type="InterPro" id="IPR016195">
    <property type="entry name" value="Pol/histidinol_Pase-like"/>
</dbReference>
<sequence length="306" mass="33357">MTGSTGRVRCEVDLHLHTVASDGDETPVELASRCVEAGLRVVAVTDHDSLDSVTVFTRAAGSALTVVPACEVSTRWLGEEAHCLGYWLSEKDTTFVARVRRIHDGELAWWREWVESVARVGVPLDWTDVVEQIGDDRVASPGDYIGLVLAKAGEDERFRGYSTASTSGFVADWCAPGRPLHRPAPWAPDLVEAIGWITDAGGVAVLAHPARLLGDVNYWEHQLRILRREGLCGVEVWTTWHTPQESARLAELCAALDLVPTVGSDYHGVRVKPWATGPGLVPAAPEHPEAIVSALHERRSGWNGAR</sequence>
<proteinExistence type="predicted"/>
<dbReference type="SUPFAM" id="SSF89550">
    <property type="entry name" value="PHP domain-like"/>
    <property type="match status" value="1"/>
</dbReference>
<dbReference type="InterPro" id="IPR004013">
    <property type="entry name" value="PHP_dom"/>
</dbReference>
<dbReference type="InterPro" id="IPR003141">
    <property type="entry name" value="Pol/His_phosphatase_N"/>
</dbReference>
<organism evidence="2 3">
    <name type="scientific">Janibacter indicus</name>
    <dbReference type="NCBI Taxonomy" id="857417"/>
    <lineage>
        <taxon>Bacteria</taxon>
        <taxon>Bacillati</taxon>
        <taxon>Actinomycetota</taxon>
        <taxon>Actinomycetes</taxon>
        <taxon>Micrococcales</taxon>
        <taxon>Intrasporangiaceae</taxon>
        <taxon>Janibacter</taxon>
    </lineage>
</organism>
<dbReference type="Pfam" id="PF02811">
    <property type="entry name" value="PHP"/>
    <property type="match status" value="1"/>
</dbReference>
<dbReference type="Proteomes" id="UP000182938">
    <property type="component" value="Chromosome"/>
</dbReference>
<dbReference type="CDD" id="cd07438">
    <property type="entry name" value="PHP_HisPPase_AMP"/>
    <property type="match status" value="1"/>
</dbReference>
<protein>
    <recommendedName>
        <fullName evidence="1">Polymerase/histidinol phosphatase N-terminal domain-containing protein</fullName>
    </recommendedName>
</protein>
<dbReference type="GO" id="GO:0004534">
    <property type="term" value="F:5'-3' RNA exonuclease activity"/>
    <property type="evidence" value="ECO:0007669"/>
    <property type="project" value="TreeGrafter"/>
</dbReference>
<accession>A0A1L3MJM5</accession>
<evidence type="ECO:0000259" key="1">
    <source>
        <dbReference type="SMART" id="SM00481"/>
    </source>
</evidence>
<dbReference type="KEGG" id="jte:ASJ30_14505"/>
<dbReference type="Gene3D" id="1.10.150.650">
    <property type="match status" value="1"/>
</dbReference>
<dbReference type="GO" id="GO:0035312">
    <property type="term" value="F:5'-3' DNA exonuclease activity"/>
    <property type="evidence" value="ECO:0007669"/>
    <property type="project" value="TreeGrafter"/>
</dbReference>
<feature type="domain" description="Polymerase/histidinol phosphatase N-terminal" evidence="1">
    <location>
        <begin position="12"/>
        <end position="76"/>
    </location>
</feature>
<name>A0A1L3MJM5_9MICO</name>
<keyword evidence="3" id="KW-1185">Reference proteome</keyword>
<dbReference type="SMART" id="SM00481">
    <property type="entry name" value="POLIIIAc"/>
    <property type="match status" value="1"/>
</dbReference>
<dbReference type="PANTHER" id="PTHR42924">
    <property type="entry name" value="EXONUCLEASE"/>
    <property type="match status" value="1"/>
</dbReference>
<dbReference type="RefSeq" id="WP_072625735.1">
    <property type="nucleotide sequence ID" value="NZ_CP013290.1"/>
</dbReference>
<dbReference type="EMBL" id="CP013290">
    <property type="protein sequence ID" value="APH02595.1"/>
    <property type="molecule type" value="Genomic_DNA"/>
</dbReference>
<dbReference type="AlphaFoldDB" id="A0A1L3MJM5"/>
<evidence type="ECO:0000313" key="2">
    <source>
        <dbReference type="EMBL" id="APH02595.1"/>
    </source>
</evidence>